<keyword evidence="4" id="KW-1185">Reference proteome</keyword>
<dbReference type="OrthoDB" id="4371474at2"/>
<organism evidence="3 4">
    <name type="scientific">Nocardia amikacinitolerans</name>
    <dbReference type="NCBI Taxonomy" id="756689"/>
    <lineage>
        <taxon>Bacteria</taxon>
        <taxon>Bacillati</taxon>
        <taxon>Actinomycetota</taxon>
        <taxon>Actinomycetes</taxon>
        <taxon>Mycobacteriales</taxon>
        <taxon>Nocardiaceae</taxon>
        <taxon>Nocardia</taxon>
    </lineage>
</organism>
<dbReference type="InterPro" id="IPR052336">
    <property type="entry name" value="MlaD_Phospholipid_Transporter"/>
</dbReference>
<keyword evidence="1" id="KW-0812">Transmembrane</keyword>
<dbReference type="PANTHER" id="PTHR33371:SF4">
    <property type="entry name" value="INTERMEMBRANE PHOSPHOLIPID TRANSPORT SYSTEM BINDING PROTEIN MLAD"/>
    <property type="match status" value="1"/>
</dbReference>
<dbReference type="PANTHER" id="PTHR33371">
    <property type="entry name" value="INTERMEMBRANE PHOSPHOLIPID TRANSPORT SYSTEM BINDING PROTEIN MLAD-RELATED"/>
    <property type="match status" value="1"/>
</dbReference>
<feature type="domain" description="Mce/MlaD" evidence="2">
    <location>
        <begin position="38"/>
        <end position="110"/>
    </location>
</feature>
<evidence type="ECO:0000256" key="1">
    <source>
        <dbReference type="SAM" id="Phobius"/>
    </source>
</evidence>
<evidence type="ECO:0000313" key="3">
    <source>
        <dbReference type="EMBL" id="SNY83588.1"/>
    </source>
</evidence>
<dbReference type="EMBL" id="OBEG01000003">
    <property type="protein sequence ID" value="SNY83588.1"/>
    <property type="molecule type" value="Genomic_DNA"/>
</dbReference>
<feature type="transmembrane region" description="Helical" evidence="1">
    <location>
        <begin position="6"/>
        <end position="28"/>
    </location>
</feature>
<dbReference type="STRING" id="1379680.GCA_001612615_03930"/>
<evidence type="ECO:0000313" key="4">
    <source>
        <dbReference type="Proteomes" id="UP000219565"/>
    </source>
</evidence>
<dbReference type="Pfam" id="PF02470">
    <property type="entry name" value="MlaD"/>
    <property type="match status" value="1"/>
</dbReference>
<dbReference type="InterPro" id="IPR003399">
    <property type="entry name" value="Mce/MlaD"/>
</dbReference>
<protein>
    <submittedName>
        <fullName evidence="3">Virulence factor Mce family protein</fullName>
    </submittedName>
</protein>
<sequence>MRVGSLFSLGGIAVITVLGIGYLTFGVVRVEPMRESLRATLVVGNSGGLEVGSPILLRGVEVGEVTALRRGRGRVEADFDLDRRYRLPVDSTVVIEGLSALGEPYVEFTPNTDDGPYLAEGQVLEGLRVRTPLSTPEVARLVTQVMNQLDPNAIGEFIDTLGIAMEGTESVTPGLTRSTDLLAAAIMSRSPQIGTIMTDLQSIAPDMDWTGPSFATAAPSFIEFGQRVDQIAEAVGRLARTGDTPAMYLEGNGLVPFLTRLTEWIATVGPEVKPLAPMLQPLADAAAHSAPQVDLSALITQALAATEPEGAVRIRVGVK</sequence>
<evidence type="ECO:0000259" key="2">
    <source>
        <dbReference type="Pfam" id="PF02470"/>
    </source>
</evidence>
<keyword evidence="1" id="KW-1133">Transmembrane helix</keyword>
<keyword evidence="1" id="KW-0472">Membrane</keyword>
<name>A0A285LF50_9NOCA</name>
<reference evidence="3 4" key="1">
    <citation type="submission" date="2017-09" db="EMBL/GenBank/DDBJ databases">
        <authorList>
            <person name="Ehlers B."/>
            <person name="Leendertz F.H."/>
        </authorList>
    </citation>
    <scope>NUCLEOTIDE SEQUENCE [LARGE SCALE GENOMIC DNA]</scope>
    <source>
        <strain evidence="3 4">DSM 45537</strain>
    </source>
</reference>
<dbReference type="AlphaFoldDB" id="A0A285LF50"/>
<proteinExistence type="predicted"/>
<accession>A0A285LF50</accession>
<dbReference type="Proteomes" id="UP000219565">
    <property type="component" value="Unassembled WGS sequence"/>
</dbReference>
<gene>
    <name evidence="3" type="ORF">SAMN04244553_3546</name>
</gene>